<proteinExistence type="predicted"/>
<reference evidence="1" key="1">
    <citation type="submission" date="2020-05" db="EMBL/GenBank/DDBJ databases">
        <authorList>
            <person name="Chiriac C."/>
            <person name="Salcher M."/>
            <person name="Ghai R."/>
            <person name="Kavagutti S V."/>
        </authorList>
    </citation>
    <scope>NUCLEOTIDE SEQUENCE</scope>
</reference>
<evidence type="ECO:0000313" key="1">
    <source>
        <dbReference type="EMBL" id="CAB4721571.1"/>
    </source>
</evidence>
<sequence>MPKVATTLIRRGALRRRRTTAVSAVHPTAAATMSAMGNATQYGMCHLTAARPKKAAPNAPI</sequence>
<protein>
    <submittedName>
        <fullName evidence="1">Unannotated protein</fullName>
    </submittedName>
</protein>
<dbReference type="EMBL" id="CAEZXR010000266">
    <property type="protein sequence ID" value="CAB4721571.1"/>
    <property type="molecule type" value="Genomic_DNA"/>
</dbReference>
<organism evidence="1">
    <name type="scientific">freshwater metagenome</name>
    <dbReference type="NCBI Taxonomy" id="449393"/>
    <lineage>
        <taxon>unclassified sequences</taxon>
        <taxon>metagenomes</taxon>
        <taxon>ecological metagenomes</taxon>
    </lineage>
</organism>
<gene>
    <name evidence="1" type="ORF">UFOPK2579_02017</name>
</gene>
<accession>A0A6J6RC37</accession>
<name>A0A6J6RC37_9ZZZZ</name>
<dbReference type="AlphaFoldDB" id="A0A6J6RC37"/>